<gene>
    <name evidence="1" type="ORF">BO66DRAFT_436893</name>
</gene>
<proteinExistence type="predicted"/>
<dbReference type="Proteomes" id="UP000249661">
    <property type="component" value="Unassembled WGS sequence"/>
</dbReference>
<sequence length="225" mass="24346">MSAENIHFRPEKQAYREVKVCQQSSGAPAGGFRPVAYIAKKRAGVVQRASQKELPRANISAGLEGDTMTDREVLLESVMLIVAGSGTTGAVTMIFLMRAVRADPEIESRLEEKLEELPYSNAVINEARRLCGAAPLGLPRIVPGAGFNVWGHHSPGGSIVTTQSYSLLRDGQLVYGLTLIPPWTVAGRAAAGKGHLCALGWREPDMFMAVEILPRVSALRWRKGV</sequence>
<reference evidence="1" key="1">
    <citation type="submission" date="2018-02" db="EMBL/GenBank/DDBJ databases">
        <title>The genomes of Aspergillus section Nigri reveals drivers in fungal speciation.</title>
        <authorList>
            <consortium name="DOE Joint Genome Institute"/>
            <person name="Vesth T.C."/>
            <person name="Nybo J."/>
            <person name="Theobald S."/>
            <person name="Brandl J."/>
            <person name="Frisvad J.C."/>
            <person name="Nielsen K.F."/>
            <person name="Lyhne E.K."/>
            <person name="Kogle M.E."/>
            <person name="Kuo A."/>
            <person name="Riley R."/>
            <person name="Clum A."/>
            <person name="Nolan M."/>
            <person name="Lipzen A."/>
            <person name="Salamov A."/>
            <person name="Henrissat B."/>
            <person name="Wiebenga A."/>
            <person name="De vries R.P."/>
            <person name="Grigoriev I.V."/>
            <person name="Mortensen U.H."/>
            <person name="Andersen M.R."/>
            <person name="Baker S.E."/>
        </authorList>
    </citation>
    <scope>NUCLEOTIDE SEQUENCE</scope>
    <source>
        <strain evidence="1">CBS 121060</strain>
    </source>
</reference>
<evidence type="ECO:0000313" key="2">
    <source>
        <dbReference type="Proteomes" id="UP000249661"/>
    </source>
</evidence>
<dbReference type="EMBL" id="KZ824946">
    <property type="protein sequence ID" value="RAH72031.1"/>
    <property type="molecule type" value="Genomic_DNA"/>
</dbReference>
<evidence type="ECO:0000313" key="1">
    <source>
        <dbReference type="EMBL" id="RAH72031.1"/>
    </source>
</evidence>
<name>A0ACD1HEH0_9EURO</name>
<keyword evidence="2" id="KW-1185">Reference proteome</keyword>
<organism evidence="1 2">
    <name type="scientific">Aspergillus aculeatinus CBS 121060</name>
    <dbReference type="NCBI Taxonomy" id="1448322"/>
    <lineage>
        <taxon>Eukaryota</taxon>
        <taxon>Fungi</taxon>
        <taxon>Dikarya</taxon>
        <taxon>Ascomycota</taxon>
        <taxon>Pezizomycotina</taxon>
        <taxon>Eurotiomycetes</taxon>
        <taxon>Eurotiomycetidae</taxon>
        <taxon>Eurotiales</taxon>
        <taxon>Aspergillaceae</taxon>
        <taxon>Aspergillus</taxon>
        <taxon>Aspergillus subgen. Circumdati</taxon>
    </lineage>
</organism>
<protein>
    <submittedName>
        <fullName evidence="1">Uncharacterized protein</fullName>
    </submittedName>
</protein>
<accession>A0ACD1HEH0</accession>